<organism evidence="1">
    <name type="scientific">Drosophila melanogaster</name>
    <name type="common">Fruit fly</name>
    <dbReference type="NCBI Taxonomy" id="7227"/>
    <lineage>
        <taxon>Eukaryota</taxon>
        <taxon>Metazoa</taxon>
        <taxon>Ecdysozoa</taxon>
        <taxon>Arthropoda</taxon>
        <taxon>Hexapoda</taxon>
        <taxon>Insecta</taxon>
        <taxon>Pterygota</taxon>
        <taxon>Neoptera</taxon>
        <taxon>Endopterygota</taxon>
        <taxon>Diptera</taxon>
        <taxon>Brachycera</taxon>
        <taxon>Muscomorpha</taxon>
        <taxon>Ephydroidea</taxon>
        <taxon>Drosophilidae</taxon>
        <taxon>Drosophila</taxon>
        <taxon>Sophophora</taxon>
    </lineage>
</organism>
<reference evidence="1" key="1">
    <citation type="submission" date="2010-04" db="EMBL/GenBank/DDBJ databases">
        <authorList>
            <person name="Carlson J."/>
            <person name="Booth B."/>
            <person name="Frise E."/>
            <person name="Sandler J."/>
            <person name="Wan K."/>
            <person name="Yu C."/>
            <person name="Celniker S."/>
        </authorList>
    </citation>
    <scope>NUCLEOTIDE SEQUENCE</scope>
</reference>
<dbReference type="AlphaFoldDB" id="D5A7P9"/>
<dbReference type="EMBL" id="BT122176">
    <property type="protein sequence ID" value="ADE58546.1"/>
    <property type="molecule type" value="mRNA"/>
</dbReference>
<protein>
    <submittedName>
        <fullName evidence="1">MIP20172p</fullName>
    </submittedName>
</protein>
<name>D5A7P9_DROME</name>
<accession>D5A7P9</accession>
<evidence type="ECO:0000313" key="1">
    <source>
        <dbReference type="EMBL" id="ADE58546.1"/>
    </source>
</evidence>
<proteinExistence type="evidence at transcript level"/>
<sequence>MRCHLQHPDSSQCSLECLVYRQFRISEWTYLIYPLTPALQSLAVPWMRCCKRTLACGDIERHPQHTNTQQVNNGRGVAYVPPCV</sequence>